<dbReference type="InterPro" id="IPR007345">
    <property type="entry name" value="Polysacch_pyruvyl_Trfase"/>
</dbReference>
<dbReference type="EMBL" id="CAKLCM010000003">
    <property type="protein sequence ID" value="CAH0529076.1"/>
    <property type="molecule type" value="Genomic_DNA"/>
</dbReference>
<gene>
    <name evidence="2" type="primary">epsO</name>
    <name evidence="2" type="ORF">VHP8226_03038</name>
</gene>
<accession>A0ABM8ZLS8</accession>
<organism evidence="2 3">
    <name type="scientific">Vibrio hippocampi</name>
    <dbReference type="NCBI Taxonomy" id="654686"/>
    <lineage>
        <taxon>Bacteria</taxon>
        <taxon>Pseudomonadati</taxon>
        <taxon>Pseudomonadota</taxon>
        <taxon>Gammaproteobacteria</taxon>
        <taxon>Vibrionales</taxon>
        <taxon>Vibrionaceae</taxon>
        <taxon>Vibrio</taxon>
    </lineage>
</organism>
<dbReference type="Pfam" id="PF04230">
    <property type="entry name" value="PS_pyruv_trans"/>
    <property type="match status" value="1"/>
</dbReference>
<protein>
    <submittedName>
        <fullName evidence="2">Pyruvyl transferase EpsO</fullName>
        <ecNumber evidence="2">2.-.-.-</ecNumber>
    </submittedName>
</protein>
<sequence>MNNWMENLRELKEMHLQIAELCIGKKLAYVDIPFHGNVGDHLIYMGTEAFFEQHQLNVIYRAFDTNVCDKNLDAADVIVCHGGGNLGDIYHIHQALRDRIIEKYPNKKIIVMPQTIHFNSQHNVDACAKKWSQHKDLHLFVRDTNSLEIGKQFTPNCTLMPDMAHSLHPLVDVSEVLSADVTLNELRILNLRRVDVEKVQQQTTINKQPFDWVDLTTTQDIATTNLVGRIRNKPFLKQKSNQIWFKHSKSLCFRAVQHFMSHNVVYTDRLHGMILSYLLGRRIKLMDNSYGKNLNYFNQWIKQSDLVEVLPQKSD</sequence>
<evidence type="ECO:0000259" key="1">
    <source>
        <dbReference type="Pfam" id="PF04230"/>
    </source>
</evidence>
<evidence type="ECO:0000313" key="3">
    <source>
        <dbReference type="Proteomes" id="UP000838160"/>
    </source>
</evidence>
<reference evidence="2" key="1">
    <citation type="submission" date="2021-12" db="EMBL/GenBank/DDBJ databases">
        <authorList>
            <person name="Rodrigo-Torres L."/>
            <person name="Arahal R. D."/>
            <person name="Lucena T."/>
        </authorList>
    </citation>
    <scope>NUCLEOTIDE SEQUENCE</scope>
    <source>
        <strain evidence="2">CECT 8226</strain>
    </source>
</reference>
<feature type="domain" description="Polysaccharide pyruvyl transferase" evidence="1">
    <location>
        <begin position="37"/>
        <end position="281"/>
    </location>
</feature>
<keyword evidence="2" id="KW-0808">Transferase</keyword>
<proteinExistence type="predicted"/>
<dbReference type="Proteomes" id="UP000838160">
    <property type="component" value="Unassembled WGS sequence"/>
</dbReference>
<comment type="caution">
    <text evidence="2">The sequence shown here is derived from an EMBL/GenBank/DDBJ whole genome shotgun (WGS) entry which is preliminary data.</text>
</comment>
<name>A0ABM8ZLS8_9VIBR</name>
<dbReference type="GO" id="GO:0016740">
    <property type="term" value="F:transferase activity"/>
    <property type="evidence" value="ECO:0007669"/>
    <property type="project" value="UniProtKB-KW"/>
</dbReference>
<evidence type="ECO:0000313" key="2">
    <source>
        <dbReference type="EMBL" id="CAH0529076.1"/>
    </source>
</evidence>
<dbReference type="RefSeq" id="WP_237485892.1">
    <property type="nucleotide sequence ID" value="NZ_CAKLCM010000003.1"/>
</dbReference>
<dbReference type="EC" id="2.-.-.-" evidence="2"/>
<keyword evidence="3" id="KW-1185">Reference proteome</keyword>